<accession>A0A2S6HSH5</accession>
<dbReference type="Proteomes" id="UP000237749">
    <property type="component" value="Unassembled WGS sequence"/>
</dbReference>
<evidence type="ECO:0000313" key="1">
    <source>
        <dbReference type="EMBL" id="PPK80640.1"/>
    </source>
</evidence>
<proteinExistence type="predicted"/>
<keyword evidence="2" id="KW-1185">Reference proteome</keyword>
<dbReference type="EMBL" id="PTJA01000006">
    <property type="protein sequence ID" value="PPK80640.1"/>
    <property type="molecule type" value="Genomic_DNA"/>
</dbReference>
<dbReference type="AlphaFoldDB" id="A0A2S6HSH5"/>
<dbReference type="RefSeq" id="WP_170072354.1">
    <property type="nucleotide sequence ID" value="NZ_PTJA01000006.1"/>
</dbReference>
<gene>
    <name evidence="1" type="ORF">BXY41_106230</name>
</gene>
<organism evidence="1 2">
    <name type="scientific">Lacrimispora xylanisolvens</name>
    <dbReference type="NCBI Taxonomy" id="384636"/>
    <lineage>
        <taxon>Bacteria</taxon>
        <taxon>Bacillati</taxon>
        <taxon>Bacillota</taxon>
        <taxon>Clostridia</taxon>
        <taxon>Lachnospirales</taxon>
        <taxon>Lachnospiraceae</taxon>
        <taxon>Lacrimispora</taxon>
    </lineage>
</organism>
<name>A0A2S6HSH5_9FIRM</name>
<protein>
    <submittedName>
        <fullName evidence="1">Uncharacterized protein</fullName>
    </submittedName>
</protein>
<comment type="caution">
    <text evidence="1">The sequence shown here is derived from an EMBL/GenBank/DDBJ whole genome shotgun (WGS) entry which is preliminary data.</text>
</comment>
<reference evidence="1 2" key="1">
    <citation type="submission" date="2018-02" db="EMBL/GenBank/DDBJ databases">
        <title>Genomic Encyclopedia of Archaeal and Bacterial Type Strains, Phase II (KMG-II): from individual species to whole genera.</title>
        <authorList>
            <person name="Goeker M."/>
        </authorList>
    </citation>
    <scope>NUCLEOTIDE SEQUENCE [LARGE SCALE GENOMIC DNA]</scope>
    <source>
        <strain evidence="1 2">DSM 3808</strain>
    </source>
</reference>
<evidence type="ECO:0000313" key="2">
    <source>
        <dbReference type="Proteomes" id="UP000237749"/>
    </source>
</evidence>
<sequence>MEIGDRVVMNDKYKVAEINKGKIFEVRSEPWELCGTECVLLEGYRGGYAVDGLTVVD</sequence>